<reference evidence="1 2" key="1">
    <citation type="submission" date="2023-10" db="EMBL/GenBank/DDBJ databases">
        <title>Two novel species belonging to the OM43/NOR5 clade.</title>
        <authorList>
            <person name="Park M."/>
        </authorList>
    </citation>
    <scope>NUCLEOTIDE SEQUENCE [LARGE SCALE GENOMIC DNA]</scope>
    <source>
        <strain evidence="1 2">IMCC45268</strain>
    </source>
</reference>
<sequence>MDTESLHDLITDHLGNLDTLAAAILECRDRQTIDGLARIAQTLVDEAANQLHDAVEECVKA</sequence>
<gene>
    <name evidence="1" type="ORF">R0137_09740</name>
</gene>
<evidence type="ECO:0000313" key="1">
    <source>
        <dbReference type="EMBL" id="WOJ95536.1"/>
    </source>
</evidence>
<name>A0ABZ0IBX8_9GAMM</name>
<dbReference type="EMBL" id="CP136865">
    <property type="protein sequence ID" value="WOJ95536.1"/>
    <property type="molecule type" value="Genomic_DNA"/>
</dbReference>
<dbReference type="Proteomes" id="UP001626549">
    <property type="component" value="Chromosome"/>
</dbReference>
<keyword evidence="2" id="KW-1185">Reference proteome</keyword>
<organism evidence="1 2">
    <name type="scientific">Congregibacter brevis</name>
    <dbReference type="NCBI Taxonomy" id="3081201"/>
    <lineage>
        <taxon>Bacteria</taxon>
        <taxon>Pseudomonadati</taxon>
        <taxon>Pseudomonadota</taxon>
        <taxon>Gammaproteobacteria</taxon>
        <taxon>Cellvibrionales</taxon>
        <taxon>Halieaceae</taxon>
        <taxon>Congregibacter</taxon>
    </lineage>
</organism>
<dbReference type="RefSeq" id="WP_407326234.1">
    <property type="nucleotide sequence ID" value="NZ_CP136865.1"/>
</dbReference>
<accession>A0ABZ0IBX8</accession>
<evidence type="ECO:0000313" key="2">
    <source>
        <dbReference type="Proteomes" id="UP001626549"/>
    </source>
</evidence>
<proteinExistence type="predicted"/>
<protein>
    <submittedName>
        <fullName evidence="1">Uncharacterized protein</fullName>
    </submittedName>
</protein>